<name>A0ABU8XXP7_9PROT</name>
<keyword evidence="7" id="KW-1185">Reference proteome</keyword>
<dbReference type="PANTHER" id="PTHR30537:SF5">
    <property type="entry name" value="HTH-TYPE TRANSCRIPTIONAL ACTIVATOR TTDR-RELATED"/>
    <property type="match status" value="1"/>
</dbReference>
<accession>A0ABU8XXP7</accession>
<dbReference type="PRINTS" id="PR00039">
    <property type="entry name" value="HTHLYSR"/>
</dbReference>
<gene>
    <name evidence="6" type="ORF">U1T56_22010</name>
</gene>
<evidence type="ECO:0000256" key="3">
    <source>
        <dbReference type="ARBA" id="ARBA00023125"/>
    </source>
</evidence>
<dbReference type="Pfam" id="PF03466">
    <property type="entry name" value="LysR_substrate"/>
    <property type="match status" value="1"/>
</dbReference>
<dbReference type="Proteomes" id="UP001375743">
    <property type="component" value="Unassembled WGS sequence"/>
</dbReference>
<evidence type="ECO:0000313" key="6">
    <source>
        <dbReference type="EMBL" id="MEK0085839.1"/>
    </source>
</evidence>
<dbReference type="InterPro" id="IPR036388">
    <property type="entry name" value="WH-like_DNA-bd_sf"/>
</dbReference>
<evidence type="ECO:0000259" key="5">
    <source>
        <dbReference type="PROSITE" id="PS50931"/>
    </source>
</evidence>
<dbReference type="SUPFAM" id="SSF53850">
    <property type="entry name" value="Periplasmic binding protein-like II"/>
    <property type="match status" value="1"/>
</dbReference>
<dbReference type="Gene3D" id="3.40.190.10">
    <property type="entry name" value="Periplasmic binding protein-like II"/>
    <property type="match status" value="2"/>
</dbReference>
<organism evidence="6 7">
    <name type="scientific">Benzoatithermus flavus</name>
    <dbReference type="NCBI Taxonomy" id="3108223"/>
    <lineage>
        <taxon>Bacteria</taxon>
        <taxon>Pseudomonadati</taxon>
        <taxon>Pseudomonadota</taxon>
        <taxon>Alphaproteobacteria</taxon>
        <taxon>Geminicoccales</taxon>
        <taxon>Geminicoccaceae</taxon>
        <taxon>Benzoatithermus</taxon>
    </lineage>
</organism>
<dbReference type="PROSITE" id="PS50931">
    <property type="entry name" value="HTH_LYSR"/>
    <property type="match status" value="1"/>
</dbReference>
<proteinExistence type="inferred from homology"/>
<dbReference type="InterPro" id="IPR036390">
    <property type="entry name" value="WH_DNA-bd_sf"/>
</dbReference>
<sequence length="301" mass="32624">MTRAARPFTMPEPEWLRTFEAAAQRESFTAAARDLGLTQAAVSQHIRKLEASLGRPLFRRLPRGVELTADGAAYLPHVHEAFAALARSTHDLFAVERGRAVKLAAPASIATLWLAPRLPRLVAAHPRINLTIAAIHRPADYDAEKAALEIRFGDGAWPDREARHLLPESLTPVCAPALLRTAPEGDWTRLPLLGLAGAREGWSEWFAAEGMPAPAAPRLRFDTLVTALAAAKAGAGVLLASLPLAEAELASGALVRLSPRELRTASGHWLARIRRAATGSDVESVWRWLLDEASRTSIRPS</sequence>
<evidence type="ECO:0000256" key="1">
    <source>
        <dbReference type="ARBA" id="ARBA00009437"/>
    </source>
</evidence>
<keyword evidence="3" id="KW-0238">DNA-binding</keyword>
<comment type="caution">
    <text evidence="6">The sequence shown here is derived from an EMBL/GenBank/DDBJ whole genome shotgun (WGS) entry which is preliminary data.</text>
</comment>
<reference evidence="6 7" key="1">
    <citation type="submission" date="2024-01" db="EMBL/GenBank/DDBJ databases">
        <title>Multi-omics insights into the function and evolution of sodium benzoate biodegradation pathways in Benzoatithermus flavus gen. nov., sp. nov. from hot spring.</title>
        <authorList>
            <person name="Hu C.-J."/>
            <person name="Li W.-J."/>
        </authorList>
    </citation>
    <scope>NUCLEOTIDE SEQUENCE [LARGE SCALE GENOMIC DNA]</scope>
    <source>
        <strain evidence="6 7">SYSU G07066</strain>
    </source>
</reference>
<dbReference type="RefSeq" id="WP_418161689.1">
    <property type="nucleotide sequence ID" value="NZ_JBBLZC010000036.1"/>
</dbReference>
<protein>
    <submittedName>
        <fullName evidence="6">LysR family transcriptional regulator</fullName>
    </submittedName>
</protein>
<dbReference type="SUPFAM" id="SSF46785">
    <property type="entry name" value="Winged helix' DNA-binding domain"/>
    <property type="match status" value="1"/>
</dbReference>
<dbReference type="PANTHER" id="PTHR30537">
    <property type="entry name" value="HTH-TYPE TRANSCRIPTIONAL REGULATOR"/>
    <property type="match status" value="1"/>
</dbReference>
<dbReference type="InterPro" id="IPR005119">
    <property type="entry name" value="LysR_subst-bd"/>
</dbReference>
<dbReference type="Pfam" id="PF00126">
    <property type="entry name" value="HTH_1"/>
    <property type="match status" value="1"/>
</dbReference>
<feature type="domain" description="HTH lysR-type" evidence="5">
    <location>
        <begin position="11"/>
        <end position="68"/>
    </location>
</feature>
<evidence type="ECO:0000256" key="4">
    <source>
        <dbReference type="ARBA" id="ARBA00023163"/>
    </source>
</evidence>
<comment type="similarity">
    <text evidence="1">Belongs to the LysR transcriptional regulatory family.</text>
</comment>
<dbReference type="InterPro" id="IPR000847">
    <property type="entry name" value="LysR_HTH_N"/>
</dbReference>
<dbReference type="Gene3D" id="1.10.10.10">
    <property type="entry name" value="Winged helix-like DNA-binding domain superfamily/Winged helix DNA-binding domain"/>
    <property type="match status" value="1"/>
</dbReference>
<dbReference type="InterPro" id="IPR058163">
    <property type="entry name" value="LysR-type_TF_proteobact-type"/>
</dbReference>
<dbReference type="EMBL" id="JBBLZC010000036">
    <property type="protein sequence ID" value="MEK0085839.1"/>
    <property type="molecule type" value="Genomic_DNA"/>
</dbReference>
<evidence type="ECO:0000313" key="7">
    <source>
        <dbReference type="Proteomes" id="UP001375743"/>
    </source>
</evidence>
<keyword evidence="4" id="KW-0804">Transcription</keyword>
<evidence type="ECO:0000256" key="2">
    <source>
        <dbReference type="ARBA" id="ARBA00023015"/>
    </source>
</evidence>
<keyword evidence="2" id="KW-0805">Transcription regulation</keyword>